<dbReference type="Proteomes" id="UP001642483">
    <property type="component" value="Unassembled WGS sequence"/>
</dbReference>
<comment type="caution">
    <text evidence="1">The sequence shown here is derived from an EMBL/GenBank/DDBJ whole genome shotgun (WGS) entry which is preliminary data.</text>
</comment>
<proteinExistence type="predicted"/>
<evidence type="ECO:0000313" key="2">
    <source>
        <dbReference type="Proteomes" id="UP001642483"/>
    </source>
</evidence>
<organism evidence="1 2">
    <name type="scientific">Clavelina lepadiformis</name>
    <name type="common">Light-bulb sea squirt</name>
    <name type="synonym">Ascidia lepadiformis</name>
    <dbReference type="NCBI Taxonomy" id="159417"/>
    <lineage>
        <taxon>Eukaryota</taxon>
        <taxon>Metazoa</taxon>
        <taxon>Chordata</taxon>
        <taxon>Tunicata</taxon>
        <taxon>Ascidiacea</taxon>
        <taxon>Aplousobranchia</taxon>
        <taxon>Clavelinidae</taxon>
        <taxon>Clavelina</taxon>
    </lineage>
</organism>
<keyword evidence="2" id="KW-1185">Reference proteome</keyword>
<accession>A0ABP0G2X0</accession>
<dbReference type="EMBL" id="CAWYQH010000102">
    <property type="protein sequence ID" value="CAK8686183.1"/>
    <property type="molecule type" value="Genomic_DNA"/>
</dbReference>
<evidence type="ECO:0000313" key="1">
    <source>
        <dbReference type="EMBL" id="CAK8686183.1"/>
    </source>
</evidence>
<gene>
    <name evidence="1" type="ORF">CVLEPA_LOCUS18142</name>
</gene>
<sequence length="88" mass="9916">MLARREVEENCERVNVRNHAKTLNRNKTFSSHKKETNEEEVVSRDVLYKVGSIQGTETSYLLSSVLIGWSRAESCAKLSDAISLDGVM</sequence>
<reference evidence="1 2" key="1">
    <citation type="submission" date="2024-02" db="EMBL/GenBank/DDBJ databases">
        <authorList>
            <person name="Daric V."/>
            <person name="Darras S."/>
        </authorList>
    </citation>
    <scope>NUCLEOTIDE SEQUENCE [LARGE SCALE GENOMIC DNA]</scope>
</reference>
<protein>
    <submittedName>
        <fullName evidence="1">Uncharacterized protein</fullName>
    </submittedName>
</protein>
<name>A0ABP0G2X0_CLALP</name>